<gene>
    <name evidence="11" type="ORF">TI39_contig357g00019</name>
</gene>
<keyword evidence="9 10" id="KW-0624">Polysaccharide degradation</keyword>
<dbReference type="PRINTS" id="PR00734">
    <property type="entry name" value="GLHYDRLASE7"/>
</dbReference>
<evidence type="ECO:0000313" key="11">
    <source>
        <dbReference type="EMBL" id="KJX99444.1"/>
    </source>
</evidence>
<dbReference type="InterPro" id="IPR037019">
    <property type="entry name" value="Glyco_hydro_7_sf"/>
</dbReference>
<evidence type="ECO:0000256" key="3">
    <source>
        <dbReference type="ARBA" id="ARBA00022729"/>
    </source>
</evidence>
<keyword evidence="3" id="KW-0732">Signal</keyword>
<dbReference type="InterPro" id="IPR013320">
    <property type="entry name" value="ConA-like_dom_sf"/>
</dbReference>
<keyword evidence="4 10" id="KW-0378">Hydrolase</keyword>
<evidence type="ECO:0000313" key="12">
    <source>
        <dbReference type="Proteomes" id="UP000033647"/>
    </source>
</evidence>
<dbReference type="FunFam" id="2.70.100.10:FF:000001">
    <property type="entry name" value="Glucanase"/>
    <property type="match status" value="1"/>
</dbReference>
<dbReference type="Gene3D" id="2.70.100.10">
    <property type="entry name" value="Glycoside hydrolase, family 7, domain"/>
    <property type="match status" value="1"/>
</dbReference>
<protein>
    <recommendedName>
        <fullName evidence="10">Glucanase</fullName>
        <ecNumber evidence="10">3.2.1.-</ecNumber>
    </recommendedName>
</protein>
<evidence type="ECO:0000256" key="8">
    <source>
        <dbReference type="ARBA" id="ARBA00023295"/>
    </source>
</evidence>
<comment type="catalytic activity">
    <reaction evidence="1">
        <text>Endohydrolysis of (1-&gt;4)-beta-D-glucosidic linkages in cellulose, lichenin and cereal beta-D-glucans.</text>
        <dbReference type="EC" id="3.2.1.4"/>
    </reaction>
</comment>
<keyword evidence="12" id="KW-1185">Reference proteome</keyword>
<evidence type="ECO:0000256" key="4">
    <source>
        <dbReference type="ARBA" id="ARBA00022801"/>
    </source>
</evidence>
<keyword evidence="8 10" id="KW-0326">Glycosidase</keyword>
<dbReference type="InterPro" id="IPR001722">
    <property type="entry name" value="Glyco_hydro_7"/>
</dbReference>
<accession>A0A0F4GPV2</accession>
<dbReference type="EMBL" id="LAFY01000349">
    <property type="protein sequence ID" value="KJX99444.1"/>
    <property type="molecule type" value="Genomic_DNA"/>
</dbReference>
<dbReference type="EC" id="3.2.1.-" evidence="10"/>
<keyword evidence="6" id="KW-0325">Glycoprotein</keyword>
<evidence type="ECO:0000256" key="10">
    <source>
        <dbReference type="RuleBase" id="RU361164"/>
    </source>
</evidence>
<dbReference type="STRING" id="1047168.A0A0F4GPV2"/>
<dbReference type="SUPFAM" id="SSF49899">
    <property type="entry name" value="Concanavalin A-like lectins/glucanases"/>
    <property type="match status" value="1"/>
</dbReference>
<proteinExistence type="inferred from homology"/>
<evidence type="ECO:0000256" key="7">
    <source>
        <dbReference type="ARBA" id="ARBA00023277"/>
    </source>
</evidence>
<dbReference type="PANTHER" id="PTHR33753">
    <property type="entry name" value="1,4-BETA-D-GLUCAN CELLOBIOHYDROLASE B"/>
    <property type="match status" value="1"/>
</dbReference>
<dbReference type="Pfam" id="PF00840">
    <property type="entry name" value="Glyco_hydro_7"/>
    <property type="match status" value="1"/>
</dbReference>
<dbReference type="GO" id="GO:0008810">
    <property type="term" value="F:cellulase activity"/>
    <property type="evidence" value="ECO:0007669"/>
    <property type="project" value="UniProtKB-EC"/>
</dbReference>
<evidence type="ECO:0000256" key="6">
    <source>
        <dbReference type="ARBA" id="ARBA00023180"/>
    </source>
</evidence>
<name>A0A0F4GPV2_9PEZI</name>
<comment type="similarity">
    <text evidence="2 10">Belongs to the glycosyl hydrolase 7 (cellulase C) family.</text>
</comment>
<organism evidence="11 12">
    <name type="scientific">Zymoseptoria brevis</name>
    <dbReference type="NCBI Taxonomy" id="1047168"/>
    <lineage>
        <taxon>Eukaryota</taxon>
        <taxon>Fungi</taxon>
        <taxon>Dikarya</taxon>
        <taxon>Ascomycota</taxon>
        <taxon>Pezizomycotina</taxon>
        <taxon>Dothideomycetes</taxon>
        <taxon>Dothideomycetidae</taxon>
        <taxon>Mycosphaerellales</taxon>
        <taxon>Mycosphaerellaceae</taxon>
        <taxon>Zymoseptoria</taxon>
    </lineage>
</organism>
<evidence type="ECO:0000256" key="1">
    <source>
        <dbReference type="ARBA" id="ARBA00000966"/>
    </source>
</evidence>
<evidence type="ECO:0000256" key="9">
    <source>
        <dbReference type="ARBA" id="ARBA00023326"/>
    </source>
</evidence>
<dbReference type="Proteomes" id="UP000033647">
    <property type="component" value="Unassembled WGS sequence"/>
</dbReference>
<evidence type="ECO:0000256" key="5">
    <source>
        <dbReference type="ARBA" id="ARBA00023001"/>
    </source>
</evidence>
<dbReference type="OrthoDB" id="412382at2759"/>
<dbReference type="PANTHER" id="PTHR33753:SF1">
    <property type="entry name" value="ENDO-BETA-1,4-GLUCANASE CELB"/>
    <property type="match status" value="1"/>
</dbReference>
<keyword evidence="7" id="KW-0119">Carbohydrate metabolism</keyword>
<comment type="caution">
    <text evidence="11">The sequence shown here is derived from an EMBL/GenBank/DDBJ whole genome shotgun (WGS) entry which is preliminary data.</text>
</comment>
<evidence type="ECO:0000256" key="2">
    <source>
        <dbReference type="ARBA" id="ARBA00006044"/>
    </source>
</evidence>
<dbReference type="AlphaFoldDB" id="A0A0F4GPV2"/>
<sequence length="485" mass="51163">MGESQPHTSINSFLAPFVRPASKYWEPFHTQHTFHTLHLAIMLRESLLAAIGLLDLARAQQIGTNTPEVNPSLPFSQCTSSGCTKVNTGVTLDANWRWLHTTTGYTNCYTGNTWDKSICTSSAVCGQQCAIDGADYANTYGIRTSGDALTLGFKTGNNLGSRTYLLNPAGNAYQMFKLKNREFSFDVDVSKLACGLNGALYFSEMPEKGAGAPGAKYGTGYCDAQCAQDLKFVNGVANNEGWVPSPTDQNSGAGKLGACCAEMDVWEANSISQAVTPHVCTGQGLTTCSSPSQCGSGTGNRYSGVCDKDGCDSNPFRLGNTSFYGPGKTVNTNAKITVTTQFITSGNSDTGTLTEIRRIYKQNGKVIPNAASNIAGIDKTNSVTSKFCSQQKSVFGDPDDFAKKGGLAKMGDAMGRGMVLVMSLWTDNASSMLWLDGTFPVGGSGPGVVRGTCDATSGLPANVVAQHPDASVTFSNIKFGAIGST</sequence>
<dbReference type="CDD" id="cd07999">
    <property type="entry name" value="GH7_CBH_EG"/>
    <property type="match status" value="1"/>
</dbReference>
<dbReference type="GO" id="GO:0030245">
    <property type="term" value="P:cellulose catabolic process"/>
    <property type="evidence" value="ECO:0007669"/>
    <property type="project" value="UniProtKB-KW"/>
</dbReference>
<keyword evidence="5 10" id="KW-0136">Cellulose degradation</keyword>
<reference evidence="11 12" key="1">
    <citation type="submission" date="2015-03" db="EMBL/GenBank/DDBJ databases">
        <title>RNA-seq based gene annotation and comparative genomics of four Zymoseptoria species reveal species-specific pathogenicity related genes and transposable element activity.</title>
        <authorList>
            <person name="Grandaubert J."/>
            <person name="Bhattacharyya A."/>
            <person name="Stukenbrock E.H."/>
        </authorList>
    </citation>
    <scope>NUCLEOTIDE SEQUENCE [LARGE SCALE GENOMIC DNA]</scope>
    <source>
        <strain evidence="11 12">Zb18110</strain>
    </source>
</reference>